<dbReference type="SUPFAM" id="SSF55729">
    <property type="entry name" value="Acyl-CoA N-acyltransferases (Nat)"/>
    <property type="match status" value="1"/>
</dbReference>
<sequence length="179" mass="20696">MAPMPGLTLRERRPEDLPVLWRWLHSEDHPEWQRWDGPYFPRSGAKKTLSEFMETARPPGPHRRIIALDGECIGMVSRSEEEPAGGGWWELGIVIYDPRHWGGGFGRQALRLWTSLTFAETDAHVLTLTTWSGNERMVRSAQRVGYCECARIPEARLWQGQRWDSVKLCALRREWETGA</sequence>
<dbReference type="PANTHER" id="PTHR43415:SF4">
    <property type="entry name" value="N-ACETYLTRANSFERASE DOMAIN-CONTAINING PROTEIN"/>
    <property type="match status" value="1"/>
</dbReference>
<name>A0A345IH31_9DEIO</name>
<dbReference type="Pfam" id="PF13302">
    <property type="entry name" value="Acetyltransf_3"/>
    <property type="match status" value="1"/>
</dbReference>
<dbReference type="AlphaFoldDB" id="A0A345IH31"/>
<dbReference type="EMBL" id="CP031158">
    <property type="protein sequence ID" value="AXG99003.1"/>
    <property type="molecule type" value="Genomic_DNA"/>
</dbReference>
<keyword evidence="2" id="KW-0808">Transferase</keyword>
<dbReference type="InterPro" id="IPR000182">
    <property type="entry name" value="GNAT_dom"/>
</dbReference>
<gene>
    <name evidence="2" type="ORF">DVJ83_07315</name>
</gene>
<dbReference type="RefSeq" id="WP_114671905.1">
    <property type="nucleotide sequence ID" value="NZ_CP031158.1"/>
</dbReference>
<dbReference type="STRING" id="1288484.GCA_000348665_01634"/>
<dbReference type="InterPro" id="IPR016181">
    <property type="entry name" value="Acyl_CoA_acyltransferase"/>
</dbReference>
<proteinExistence type="predicted"/>
<dbReference type="GO" id="GO:0016747">
    <property type="term" value="F:acyltransferase activity, transferring groups other than amino-acyl groups"/>
    <property type="evidence" value="ECO:0007669"/>
    <property type="project" value="InterPro"/>
</dbReference>
<feature type="domain" description="N-acetyltransferase" evidence="1">
    <location>
        <begin position="7"/>
        <end position="169"/>
    </location>
</feature>
<dbReference type="PROSITE" id="PS51186">
    <property type="entry name" value="GNAT"/>
    <property type="match status" value="1"/>
</dbReference>
<reference evidence="2 3" key="1">
    <citation type="submission" date="2018-07" db="EMBL/GenBank/DDBJ databases">
        <title>Complete Genome and Methylome Analysis of Deinococcus wulumuqiensis NEB 479.</title>
        <authorList>
            <person name="Fomenkov A."/>
            <person name="Luyten Y."/>
            <person name="Vincze T."/>
            <person name="Anton B.P."/>
            <person name="Clark T."/>
            <person name="Roberts R.J."/>
            <person name="Morgan R.D."/>
        </authorList>
    </citation>
    <scope>NUCLEOTIDE SEQUENCE [LARGE SCALE GENOMIC DNA]</scope>
    <source>
        <strain evidence="2 3">NEB 479</strain>
    </source>
</reference>
<dbReference type="Gene3D" id="3.40.630.30">
    <property type="match status" value="1"/>
</dbReference>
<accession>A0A345IH31</accession>
<protein>
    <submittedName>
        <fullName evidence="2">N-acetyltransferase</fullName>
    </submittedName>
</protein>
<dbReference type="Proteomes" id="UP000253744">
    <property type="component" value="Chromosome"/>
</dbReference>
<dbReference type="PANTHER" id="PTHR43415">
    <property type="entry name" value="SPERMIDINE N(1)-ACETYLTRANSFERASE"/>
    <property type="match status" value="1"/>
</dbReference>
<organism evidence="2 3">
    <name type="scientific">Deinococcus wulumuqiensis</name>
    <dbReference type="NCBI Taxonomy" id="980427"/>
    <lineage>
        <taxon>Bacteria</taxon>
        <taxon>Thermotogati</taxon>
        <taxon>Deinococcota</taxon>
        <taxon>Deinococci</taxon>
        <taxon>Deinococcales</taxon>
        <taxon>Deinococcaceae</taxon>
        <taxon>Deinococcus</taxon>
    </lineage>
</organism>
<evidence type="ECO:0000313" key="3">
    <source>
        <dbReference type="Proteomes" id="UP000253744"/>
    </source>
</evidence>
<evidence type="ECO:0000259" key="1">
    <source>
        <dbReference type="PROSITE" id="PS51186"/>
    </source>
</evidence>
<dbReference type="KEGG" id="dwu:DVJ83_07315"/>
<evidence type="ECO:0000313" key="2">
    <source>
        <dbReference type="EMBL" id="AXG99003.1"/>
    </source>
</evidence>